<name>A0A238D5C9_THIDL</name>
<accession>A0A238D5C9</accession>
<keyword evidence="3" id="KW-1185">Reference proteome</keyword>
<keyword evidence="1" id="KW-0812">Transmembrane</keyword>
<dbReference type="Proteomes" id="UP000214566">
    <property type="component" value="Unassembled WGS sequence"/>
</dbReference>
<reference evidence="2 3" key="1">
    <citation type="submission" date="2016-06" db="EMBL/GenBank/DDBJ databases">
        <authorList>
            <person name="Kjaerup R.B."/>
            <person name="Dalgaard T.S."/>
            <person name="Juul-Madsen H.R."/>
        </authorList>
    </citation>
    <scope>NUCLEOTIDE SEQUENCE [LARGE SCALE GENOMIC DNA]</scope>
    <source>
        <strain evidence="2 3">DSM 16361</strain>
    </source>
</reference>
<dbReference type="EMBL" id="FLMQ01000056">
    <property type="protein sequence ID" value="SBP88517.1"/>
    <property type="molecule type" value="Genomic_DNA"/>
</dbReference>
<keyword evidence="1" id="KW-1133">Transmembrane helix</keyword>
<dbReference type="AlphaFoldDB" id="A0A238D5C9"/>
<feature type="transmembrane region" description="Helical" evidence="1">
    <location>
        <begin position="7"/>
        <end position="26"/>
    </location>
</feature>
<keyword evidence="1" id="KW-0472">Membrane</keyword>
<evidence type="ECO:0000313" key="3">
    <source>
        <dbReference type="Proteomes" id="UP000214566"/>
    </source>
</evidence>
<proteinExistence type="predicted"/>
<gene>
    <name evidence="2" type="ORF">THIARS_70137</name>
</gene>
<evidence type="ECO:0000256" key="1">
    <source>
        <dbReference type="SAM" id="Phobius"/>
    </source>
</evidence>
<evidence type="ECO:0000313" key="2">
    <source>
        <dbReference type="EMBL" id="SBP88517.1"/>
    </source>
</evidence>
<protein>
    <submittedName>
        <fullName evidence="2">Uncharacterized protein</fullName>
    </submittedName>
</protein>
<organism evidence="2 3">
    <name type="scientific">Thiomonas delicata</name>
    <name type="common">Thiomonas cuprina</name>
    <dbReference type="NCBI Taxonomy" id="364030"/>
    <lineage>
        <taxon>Bacteria</taxon>
        <taxon>Pseudomonadati</taxon>
        <taxon>Pseudomonadota</taxon>
        <taxon>Betaproteobacteria</taxon>
        <taxon>Burkholderiales</taxon>
        <taxon>Thiomonas</taxon>
    </lineage>
</organism>
<dbReference type="RefSeq" id="WP_186436651.1">
    <property type="nucleotide sequence ID" value="NZ_LT592171.1"/>
</dbReference>
<sequence>MGSKIVIALLVVVTVGLIGLGISIGYGQVFHLDGHGGASVQAQAAQQHANAS</sequence>